<name>A0A8X7N8B1_9BASI</name>
<protein>
    <recommendedName>
        <fullName evidence="2">T6SS Phospholipase effector Tle1-like catalytic domain-containing protein</fullName>
    </recommendedName>
</protein>
<dbReference type="SUPFAM" id="SSF53474">
    <property type="entry name" value="alpha/beta-Hydrolases"/>
    <property type="match status" value="1"/>
</dbReference>
<dbReference type="Proteomes" id="UP000078113">
    <property type="component" value="Unassembled WGS sequence"/>
</dbReference>
<evidence type="ECO:0000313" key="4">
    <source>
        <dbReference type="Proteomes" id="UP000078113"/>
    </source>
</evidence>
<evidence type="ECO:0000259" key="2">
    <source>
        <dbReference type="Pfam" id="PF09994"/>
    </source>
</evidence>
<dbReference type="InterPro" id="IPR018712">
    <property type="entry name" value="Tle1-like_cat"/>
</dbReference>
<reference evidence="3" key="2">
    <citation type="journal article" date="2019" name="IMA Fungus">
        <title>Genome sequencing and comparison of five Tilletia species to identify candidate genes for the detection of regulated species infecting wheat.</title>
        <authorList>
            <person name="Nguyen H.D.T."/>
            <person name="Sultana T."/>
            <person name="Kesanakurti P."/>
            <person name="Hambleton S."/>
        </authorList>
    </citation>
    <scope>NUCLEOTIDE SEQUENCE</scope>
    <source>
        <strain evidence="3">DAOMC 236422</strain>
    </source>
</reference>
<dbReference type="Pfam" id="PF09994">
    <property type="entry name" value="T6SS_Tle1-like_cat"/>
    <property type="match status" value="1"/>
</dbReference>
<accession>A0A8X7N8B1</accession>
<dbReference type="PANTHER" id="PTHR33840:SF1">
    <property type="entry name" value="TLE1 PHOSPHOLIPASE DOMAIN-CONTAINING PROTEIN"/>
    <property type="match status" value="1"/>
</dbReference>
<evidence type="ECO:0000313" key="3">
    <source>
        <dbReference type="EMBL" id="KAE8269017.1"/>
    </source>
</evidence>
<organism evidence="3 4">
    <name type="scientific">Tilletia walkeri</name>
    <dbReference type="NCBI Taxonomy" id="117179"/>
    <lineage>
        <taxon>Eukaryota</taxon>
        <taxon>Fungi</taxon>
        <taxon>Dikarya</taxon>
        <taxon>Basidiomycota</taxon>
        <taxon>Ustilaginomycotina</taxon>
        <taxon>Exobasidiomycetes</taxon>
        <taxon>Tilletiales</taxon>
        <taxon>Tilletiaceae</taxon>
        <taxon>Tilletia</taxon>
    </lineage>
</organism>
<keyword evidence="4" id="KW-1185">Reference proteome</keyword>
<feature type="compositionally biased region" description="Basic and acidic residues" evidence="1">
    <location>
        <begin position="423"/>
        <end position="432"/>
    </location>
</feature>
<feature type="domain" description="T6SS Phospholipase effector Tle1-like catalytic" evidence="2">
    <location>
        <begin position="5"/>
        <end position="356"/>
    </location>
</feature>
<gene>
    <name evidence="3" type="ORF">A4X09_0g3312</name>
</gene>
<evidence type="ECO:0000256" key="1">
    <source>
        <dbReference type="SAM" id="MobiDB-lite"/>
    </source>
</evidence>
<dbReference type="InterPro" id="IPR029058">
    <property type="entry name" value="AB_hydrolase_fold"/>
</dbReference>
<comment type="caution">
    <text evidence="3">The sequence shown here is derived from an EMBL/GenBank/DDBJ whole genome shotgun (WGS) entry which is preliminary data.</text>
</comment>
<feature type="region of interest" description="Disordered" evidence="1">
    <location>
        <begin position="410"/>
        <end position="432"/>
    </location>
</feature>
<proteinExistence type="predicted"/>
<dbReference type="AlphaFoldDB" id="A0A8X7N8B1"/>
<sequence length="494" mass="54380">MHQKKKIVLLLDGTWASRTQALMQCFRSRSGEERLSNVGVAGSVLAVALLAQAIKTENADGIPQICFYQEGVGTSVGLLTNIISGATGAGLSQNLIEAYSFIVDNYNPGDELFLIGFSRGAYTARALSGFILWAGIMSKAALRHIQPIYQAYRKRSPSKPEDTDLAAQVLWRYTGIWPSAESMRVEQLVVEQHAVTAAARAATSAWGSKLGLSSGGKGEGPDPGGARRQLRASTSTLEVELEEQVERGPRAQPPNVKFLGVMDTVGALGVPGKFGTRWARQFYELFDTGLSSNVEYAWQALALGEERADFSPTLWYHFEPHNGQELSEIWFGGSHANVGGTLAHHGLSDIVLACLCAHLTDRGERPMLELDIEHVKNTQDRSAAWAKEEPYKSRWFFEFRKIRQVCGMLKTGPSGENGDEDNGSAKEPRWADEIPYGPNKEMLHHSIVMSGRIDPATAPQFQVLRQRDPERLGKMWDSAANASSLLPTECYLRW</sequence>
<dbReference type="EMBL" id="LWDG02000115">
    <property type="protein sequence ID" value="KAE8269017.1"/>
    <property type="molecule type" value="Genomic_DNA"/>
</dbReference>
<reference evidence="3" key="1">
    <citation type="submission" date="2016-04" db="EMBL/GenBank/DDBJ databases">
        <authorList>
            <person name="Nguyen H.D."/>
            <person name="Samba Siva P."/>
            <person name="Cullis J."/>
            <person name="Levesque C.A."/>
            <person name="Hambleton S."/>
        </authorList>
    </citation>
    <scope>NUCLEOTIDE SEQUENCE</scope>
    <source>
        <strain evidence="3">DAOMC 236422</strain>
    </source>
</reference>
<dbReference type="PANTHER" id="PTHR33840">
    <property type="match status" value="1"/>
</dbReference>